<dbReference type="AlphaFoldDB" id="A0A915PQE1"/>
<keyword evidence="1" id="KW-1185">Reference proteome</keyword>
<protein>
    <submittedName>
        <fullName evidence="2">Uncharacterized protein</fullName>
    </submittedName>
</protein>
<sequence>MIVIKVLYQGSLPLLARPTHLLTTVLKEPKQVKPREGPLPEGMGNPLKILPDRDPKLQLLALNENSFLKSLNDGFLIFLACNAVWISTDGAGVSVLIAEPDGCAAPVTTTITVAAKTDPPNGSLFFVAVFLRLPKLSVPKLLCIRCASTHQIKAFDDRLKTV</sequence>
<dbReference type="Proteomes" id="UP000887581">
    <property type="component" value="Unplaced"/>
</dbReference>
<proteinExistence type="predicted"/>
<accession>A0A915PQE1</accession>
<dbReference type="WBParaSite" id="sdigi.contig316.g7377.t1">
    <property type="protein sequence ID" value="sdigi.contig316.g7377.t1"/>
    <property type="gene ID" value="sdigi.contig316.g7377"/>
</dbReference>
<organism evidence="1 2">
    <name type="scientific">Setaria digitata</name>
    <dbReference type="NCBI Taxonomy" id="48799"/>
    <lineage>
        <taxon>Eukaryota</taxon>
        <taxon>Metazoa</taxon>
        <taxon>Ecdysozoa</taxon>
        <taxon>Nematoda</taxon>
        <taxon>Chromadorea</taxon>
        <taxon>Rhabditida</taxon>
        <taxon>Spirurina</taxon>
        <taxon>Spiruromorpha</taxon>
        <taxon>Filarioidea</taxon>
        <taxon>Setariidae</taxon>
        <taxon>Setaria</taxon>
    </lineage>
</organism>
<evidence type="ECO:0000313" key="2">
    <source>
        <dbReference type="WBParaSite" id="sdigi.contig316.g7377.t1"/>
    </source>
</evidence>
<evidence type="ECO:0000313" key="1">
    <source>
        <dbReference type="Proteomes" id="UP000887581"/>
    </source>
</evidence>
<reference evidence="2" key="1">
    <citation type="submission" date="2022-11" db="UniProtKB">
        <authorList>
            <consortium name="WormBaseParasite"/>
        </authorList>
    </citation>
    <scope>IDENTIFICATION</scope>
</reference>
<name>A0A915PQE1_9BILA</name>